<feature type="zinc finger region" description="C3H1-type" evidence="4">
    <location>
        <begin position="145"/>
        <end position="189"/>
    </location>
</feature>
<evidence type="ECO:0000259" key="8">
    <source>
        <dbReference type="PROSITE" id="PS50103"/>
    </source>
</evidence>
<dbReference type="EMBL" id="UYRU01062183">
    <property type="protein sequence ID" value="VDN15339.1"/>
    <property type="molecule type" value="Genomic_DNA"/>
</dbReference>
<evidence type="ECO:0000313" key="9">
    <source>
        <dbReference type="EMBL" id="VDN15339.1"/>
    </source>
</evidence>
<evidence type="ECO:0000256" key="5">
    <source>
        <dbReference type="SAM" id="MobiDB-lite"/>
    </source>
</evidence>
<keyword evidence="2" id="KW-0539">Nucleus</keyword>
<feature type="domain" description="RRM" evidence="7">
    <location>
        <begin position="44"/>
        <end position="130"/>
    </location>
</feature>
<feature type="signal peptide" evidence="6">
    <location>
        <begin position="1"/>
        <end position="16"/>
    </location>
</feature>
<dbReference type="GO" id="GO:0003723">
    <property type="term" value="F:RNA binding"/>
    <property type="evidence" value="ECO:0007669"/>
    <property type="project" value="UniProtKB-UniRule"/>
</dbReference>
<keyword evidence="6" id="KW-0732">Signal</keyword>
<dbReference type="GO" id="GO:0005654">
    <property type="term" value="C:nucleoplasm"/>
    <property type="evidence" value="ECO:0007669"/>
    <property type="project" value="TreeGrafter"/>
</dbReference>
<dbReference type="InterPro" id="IPR012677">
    <property type="entry name" value="Nucleotide-bd_a/b_plait_sf"/>
</dbReference>
<keyword evidence="4" id="KW-0863">Zinc-finger</keyword>
<sequence length="212" mass="23553">MLLIVLLECTTHTTLHLLTCTFSPSVGSKPKSSSKEVEKDPEGFAFFVSDLNMTIKKEVLSAYFSTFGTVKEALIFPTKGSRMQRKHAFVFMESEESVKKVFDSQPHIICGSEVCVKPDKRKKKANKQVPLPDSPVSSKAIDGTKPASQRCPKWPHCSDLQCAYIHPTAICADTPCPRGTTCPFLHPEDAEKLMSHDSVAKEEDDYLNILFA</sequence>
<organism evidence="9 10">
    <name type="scientific">Dibothriocephalus latus</name>
    <name type="common">Fish tapeworm</name>
    <name type="synonym">Diphyllobothrium latum</name>
    <dbReference type="NCBI Taxonomy" id="60516"/>
    <lineage>
        <taxon>Eukaryota</taxon>
        <taxon>Metazoa</taxon>
        <taxon>Spiralia</taxon>
        <taxon>Lophotrochozoa</taxon>
        <taxon>Platyhelminthes</taxon>
        <taxon>Cestoda</taxon>
        <taxon>Eucestoda</taxon>
        <taxon>Diphyllobothriidea</taxon>
        <taxon>Diphyllobothriidae</taxon>
        <taxon>Dibothriocephalus</taxon>
    </lineage>
</organism>
<reference evidence="9 10" key="1">
    <citation type="submission" date="2018-11" db="EMBL/GenBank/DDBJ databases">
        <authorList>
            <consortium name="Pathogen Informatics"/>
        </authorList>
    </citation>
    <scope>NUCLEOTIDE SEQUENCE [LARGE SCALE GENOMIC DNA]</scope>
</reference>
<name>A0A3P7P4B8_DIBLA</name>
<protein>
    <recommendedName>
        <fullName evidence="11">RRM domain-containing protein</fullName>
    </recommendedName>
</protein>
<dbReference type="InterPro" id="IPR000504">
    <property type="entry name" value="RRM_dom"/>
</dbReference>
<dbReference type="SMART" id="SM00360">
    <property type="entry name" value="RRM"/>
    <property type="match status" value="1"/>
</dbReference>
<feature type="region of interest" description="Disordered" evidence="5">
    <location>
        <begin position="121"/>
        <end position="149"/>
    </location>
</feature>
<dbReference type="Pfam" id="PF00076">
    <property type="entry name" value="RRM_1"/>
    <property type="match status" value="1"/>
</dbReference>
<evidence type="ECO:0000256" key="1">
    <source>
        <dbReference type="ARBA" id="ARBA00004123"/>
    </source>
</evidence>
<evidence type="ECO:0000313" key="10">
    <source>
        <dbReference type="Proteomes" id="UP000281553"/>
    </source>
</evidence>
<dbReference type="CDD" id="cd00590">
    <property type="entry name" value="RRM_SF"/>
    <property type="match status" value="1"/>
</dbReference>
<comment type="subcellular location">
    <subcellularLocation>
        <location evidence="1">Nucleus</location>
    </subcellularLocation>
</comment>
<evidence type="ECO:0000259" key="7">
    <source>
        <dbReference type="PROSITE" id="PS50102"/>
    </source>
</evidence>
<dbReference type="PANTHER" id="PTHR48033">
    <property type="entry name" value="RNA-BINDING (RRM/RBD/RNP MOTIFS) FAMILY PROTEIN"/>
    <property type="match status" value="1"/>
</dbReference>
<dbReference type="InterPro" id="IPR000571">
    <property type="entry name" value="Znf_CCCH"/>
</dbReference>
<dbReference type="AlphaFoldDB" id="A0A3P7P4B8"/>
<dbReference type="InterPro" id="IPR035979">
    <property type="entry name" value="RBD_domain_sf"/>
</dbReference>
<feature type="chain" id="PRO_5018179158" description="RRM domain-containing protein" evidence="6">
    <location>
        <begin position="17"/>
        <end position="212"/>
    </location>
</feature>
<keyword evidence="4" id="KW-0862">Zinc</keyword>
<feature type="domain" description="C3H1-type" evidence="8">
    <location>
        <begin position="145"/>
        <end position="189"/>
    </location>
</feature>
<dbReference type="PANTHER" id="PTHR48033:SF10">
    <property type="entry name" value="RNA-BINDING PROTEIN SQUID"/>
    <property type="match status" value="1"/>
</dbReference>
<dbReference type="Gene3D" id="3.30.70.330">
    <property type="match status" value="1"/>
</dbReference>
<keyword evidence="4" id="KW-0479">Metal-binding</keyword>
<dbReference type="PROSITE" id="PS50103">
    <property type="entry name" value="ZF_C3H1"/>
    <property type="match status" value="1"/>
</dbReference>
<dbReference type="GO" id="GO:0000785">
    <property type="term" value="C:chromatin"/>
    <property type="evidence" value="ECO:0007669"/>
    <property type="project" value="TreeGrafter"/>
</dbReference>
<dbReference type="Proteomes" id="UP000281553">
    <property type="component" value="Unassembled WGS sequence"/>
</dbReference>
<dbReference type="OrthoDB" id="6161695at2759"/>
<dbReference type="GO" id="GO:0008270">
    <property type="term" value="F:zinc ion binding"/>
    <property type="evidence" value="ECO:0007669"/>
    <property type="project" value="UniProtKB-KW"/>
</dbReference>
<keyword evidence="3" id="KW-0694">RNA-binding</keyword>
<accession>A0A3P7P4B8</accession>
<dbReference type="PROSITE" id="PS50102">
    <property type="entry name" value="RRM"/>
    <property type="match status" value="1"/>
</dbReference>
<dbReference type="GO" id="GO:0010468">
    <property type="term" value="P:regulation of gene expression"/>
    <property type="evidence" value="ECO:0007669"/>
    <property type="project" value="TreeGrafter"/>
</dbReference>
<dbReference type="SUPFAM" id="SSF54928">
    <property type="entry name" value="RNA-binding domain, RBD"/>
    <property type="match status" value="1"/>
</dbReference>
<dbReference type="Gene3D" id="4.10.1000.40">
    <property type="match status" value="1"/>
</dbReference>
<evidence type="ECO:0000256" key="6">
    <source>
        <dbReference type="SAM" id="SignalP"/>
    </source>
</evidence>
<evidence type="ECO:0008006" key="11">
    <source>
        <dbReference type="Google" id="ProtNLM"/>
    </source>
</evidence>
<evidence type="ECO:0000256" key="2">
    <source>
        <dbReference type="ARBA" id="ARBA00023242"/>
    </source>
</evidence>
<evidence type="ECO:0000256" key="3">
    <source>
        <dbReference type="PROSITE-ProRule" id="PRU00176"/>
    </source>
</evidence>
<keyword evidence="10" id="KW-1185">Reference proteome</keyword>
<gene>
    <name evidence="9" type="ORF">DILT_LOCUS11170</name>
</gene>
<proteinExistence type="predicted"/>
<evidence type="ECO:0000256" key="4">
    <source>
        <dbReference type="PROSITE-ProRule" id="PRU00723"/>
    </source>
</evidence>